<dbReference type="SUPFAM" id="SSF51445">
    <property type="entry name" value="(Trans)glycosidases"/>
    <property type="match status" value="1"/>
</dbReference>
<evidence type="ECO:0000313" key="8">
    <source>
        <dbReference type="Proteomes" id="UP000244898"/>
    </source>
</evidence>
<organism evidence="7 8">
    <name type="scientific">Falsiruegeria mediterranea M17</name>
    <dbReference type="NCBI Taxonomy" id="1200281"/>
    <lineage>
        <taxon>Bacteria</taxon>
        <taxon>Pseudomonadati</taxon>
        <taxon>Pseudomonadota</taxon>
        <taxon>Alphaproteobacteria</taxon>
        <taxon>Rhodobacterales</taxon>
        <taxon>Roseobacteraceae</taxon>
        <taxon>Falsiruegeria</taxon>
    </lineage>
</organism>
<reference evidence="8" key="1">
    <citation type="submission" date="2018-03" db="EMBL/GenBank/DDBJ databases">
        <authorList>
            <person name="Rodrigo-Torres L."/>
            <person name="Arahal R. D."/>
            <person name="Lucena T."/>
        </authorList>
    </citation>
    <scope>NUCLEOTIDE SEQUENCE [LARGE SCALE GENOMIC DNA]</scope>
    <source>
        <strain evidence="8">CECT 7615</strain>
    </source>
</reference>
<evidence type="ECO:0000256" key="1">
    <source>
        <dbReference type="ARBA" id="ARBA00001231"/>
    </source>
</evidence>
<comment type="similarity">
    <text evidence="2">Belongs to the glycosyl hydrolase 3 family.</text>
</comment>
<feature type="domain" description="Glycoside hydrolase family 3 N-terminal" evidence="6">
    <location>
        <begin position="30"/>
        <end position="292"/>
    </location>
</feature>
<accession>A0A2R8CB00</accession>
<comment type="catalytic activity">
    <reaction evidence="1">
        <text>Hydrolysis of terminal non-reducing N-acetyl-D-hexosamine residues in N-acetyl-beta-D-hexosaminides.</text>
        <dbReference type="EC" id="3.2.1.52"/>
    </reaction>
</comment>
<dbReference type="InterPro" id="IPR019800">
    <property type="entry name" value="Glyco_hydro_3_AS"/>
</dbReference>
<keyword evidence="5 7" id="KW-0326">Glycosidase</keyword>
<dbReference type="AlphaFoldDB" id="A0A2R8CB00"/>
<dbReference type="PANTHER" id="PTHR30480:SF13">
    <property type="entry name" value="BETA-HEXOSAMINIDASE"/>
    <property type="match status" value="1"/>
</dbReference>
<sequence>MRFGASILGAEGLRLTDEEKALYRAVNPFGFILFARNIDTADQIRALCDELRETVGYNCPITIDQEGGRVQRLRPPLARQWLPPLDHAQIAGGHAVRAMYLRYRLIAHELFSMGIDSNCAPMVDIAVDETHEFLRNRCYGETPADVSNLGRAVADAHLDGGVLPIVKHIPGHGRATLDSHYDLPRVDQEPEELFDTDFEPFRVLNDLPLGMTAHLVYGRIDPQPATISNRMMQLIREDIGFDGLIMTDDISMQALEGTLAERARASIAAGCDVVLHCNGPLSDRTEAAEAAGEMTDAAQIRADRALAARRKPDELDIEAAEAELSQLMNGQVYDG</sequence>
<dbReference type="OrthoDB" id="9786661at2"/>
<dbReference type="Proteomes" id="UP000244898">
    <property type="component" value="Unassembled WGS sequence"/>
</dbReference>
<evidence type="ECO:0000259" key="6">
    <source>
        <dbReference type="Pfam" id="PF00933"/>
    </source>
</evidence>
<proteinExistence type="inferred from homology"/>
<dbReference type="Pfam" id="PF00933">
    <property type="entry name" value="Glyco_hydro_3"/>
    <property type="match status" value="1"/>
</dbReference>
<keyword evidence="4 7" id="KW-0378">Hydrolase</keyword>
<dbReference type="EC" id="3.2.1.52" evidence="3"/>
<dbReference type="PANTHER" id="PTHR30480">
    <property type="entry name" value="BETA-HEXOSAMINIDASE-RELATED"/>
    <property type="match status" value="1"/>
</dbReference>
<dbReference type="GO" id="GO:0005975">
    <property type="term" value="P:carbohydrate metabolic process"/>
    <property type="evidence" value="ECO:0007669"/>
    <property type="project" value="InterPro"/>
</dbReference>
<dbReference type="RefSeq" id="WP_108789171.1">
    <property type="nucleotide sequence ID" value="NZ_ONZG01000008.1"/>
</dbReference>
<dbReference type="Gene3D" id="3.20.20.300">
    <property type="entry name" value="Glycoside hydrolase, family 3, N-terminal domain"/>
    <property type="match status" value="1"/>
</dbReference>
<dbReference type="InterPro" id="IPR036962">
    <property type="entry name" value="Glyco_hydro_3_N_sf"/>
</dbReference>
<evidence type="ECO:0000256" key="5">
    <source>
        <dbReference type="ARBA" id="ARBA00023295"/>
    </source>
</evidence>
<dbReference type="GO" id="GO:0009254">
    <property type="term" value="P:peptidoglycan turnover"/>
    <property type="evidence" value="ECO:0007669"/>
    <property type="project" value="TreeGrafter"/>
</dbReference>
<dbReference type="GO" id="GO:0004563">
    <property type="term" value="F:beta-N-acetylhexosaminidase activity"/>
    <property type="evidence" value="ECO:0007669"/>
    <property type="project" value="UniProtKB-EC"/>
</dbReference>
<dbReference type="EMBL" id="ONZG01000008">
    <property type="protein sequence ID" value="SPJ29621.1"/>
    <property type="molecule type" value="Genomic_DNA"/>
</dbReference>
<dbReference type="InterPro" id="IPR017853">
    <property type="entry name" value="GH"/>
</dbReference>
<evidence type="ECO:0000313" key="7">
    <source>
        <dbReference type="EMBL" id="SPJ29621.1"/>
    </source>
</evidence>
<name>A0A2R8CB00_9RHOB</name>
<keyword evidence="8" id="KW-1185">Reference proteome</keyword>
<evidence type="ECO:0000256" key="3">
    <source>
        <dbReference type="ARBA" id="ARBA00012663"/>
    </source>
</evidence>
<protein>
    <recommendedName>
        <fullName evidence="3">beta-N-acetylhexosaminidase</fullName>
        <ecNumber evidence="3">3.2.1.52</ecNumber>
    </recommendedName>
</protein>
<dbReference type="NCBIfam" id="NF003740">
    <property type="entry name" value="PRK05337.1"/>
    <property type="match status" value="1"/>
</dbReference>
<gene>
    <name evidence="7" type="primary">nagZ</name>
    <name evidence="7" type="ORF">TRM7615_03141</name>
</gene>
<dbReference type="InterPro" id="IPR050226">
    <property type="entry name" value="NagZ_Beta-hexosaminidase"/>
</dbReference>
<evidence type="ECO:0000256" key="4">
    <source>
        <dbReference type="ARBA" id="ARBA00022801"/>
    </source>
</evidence>
<dbReference type="PROSITE" id="PS00775">
    <property type="entry name" value="GLYCOSYL_HYDROL_F3"/>
    <property type="match status" value="1"/>
</dbReference>
<dbReference type="InterPro" id="IPR001764">
    <property type="entry name" value="Glyco_hydro_3_N"/>
</dbReference>
<evidence type="ECO:0000256" key="2">
    <source>
        <dbReference type="ARBA" id="ARBA00005336"/>
    </source>
</evidence>